<keyword evidence="1" id="KW-0472">Membrane</keyword>
<evidence type="ECO:0000256" key="1">
    <source>
        <dbReference type="SAM" id="Phobius"/>
    </source>
</evidence>
<dbReference type="Proteomes" id="UP000078546">
    <property type="component" value="Unassembled WGS sequence"/>
</dbReference>
<evidence type="ECO:0000313" key="3">
    <source>
        <dbReference type="Proteomes" id="UP000078546"/>
    </source>
</evidence>
<proteinExistence type="predicted"/>
<reference evidence="3" key="1">
    <citation type="submission" date="2016-05" db="EMBL/GenBank/DDBJ databases">
        <authorList>
            <person name="Naeem Raeece"/>
        </authorList>
    </citation>
    <scope>NUCLEOTIDE SEQUENCE [LARGE SCALE GENOMIC DNA]</scope>
</reference>
<protein>
    <submittedName>
        <fullName evidence="2">PIR Superfamily Protein</fullName>
    </submittedName>
</protein>
<dbReference type="InterPro" id="IPR008780">
    <property type="entry name" value="Plasmodium_Vir"/>
</dbReference>
<sequence length="294" mass="35041">MPLEIQTILHKLDYYKNDGELENNNSCSDFTNSHLITQGNEQKICRAAILFFKDLNEQKYKIGDTIHEDITYRDNGCKYLFYWLYTYELNNNNKTFENTLNIYKYLYRRYNQSHGELEKLKKHIDEINVHTSAKLVKLTNLYNTLDNYFSTYEKNTVKEACTSYPLETYISYVEECRKEYDNDFCNELKNFRKKYNSFIKNVIKCEEKYLLSPVESIDVVGITIIPFSLISVTSLILPILYKFTAFGPWIRRLIKKNDKIMEYINEETHHSLNTYAIEHENSNIRSYNIPYNSS</sequence>
<dbReference type="Pfam" id="PF05795">
    <property type="entry name" value="Plasmodium_Vir"/>
    <property type="match status" value="1"/>
</dbReference>
<accession>A0A1A8X5E3</accession>
<organism evidence="2 3">
    <name type="scientific">Plasmodium ovale curtisi</name>
    <dbReference type="NCBI Taxonomy" id="864141"/>
    <lineage>
        <taxon>Eukaryota</taxon>
        <taxon>Sar</taxon>
        <taxon>Alveolata</taxon>
        <taxon>Apicomplexa</taxon>
        <taxon>Aconoidasida</taxon>
        <taxon>Haemosporida</taxon>
        <taxon>Plasmodiidae</taxon>
        <taxon>Plasmodium</taxon>
        <taxon>Plasmodium (Plasmodium)</taxon>
    </lineage>
</organism>
<dbReference type="AlphaFoldDB" id="A0A1A8X5E3"/>
<keyword evidence="1" id="KW-1133">Transmembrane helix</keyword>
<name>A0A1A8X5E3_PLAOA</name>
<gene>
    <name evidence="2" type="ORF">POVCU1_060200</name>
</gene>
<evidence type="ECO:0000313" key="2">
    <source>
        <dbReference type="EMBL" id="SBT00472.1"/>
    </source>
</evidence>
<dbReference type="EMBL" id="FLQV01001935">
    <property type="protein sequence ID" value="SBT00472.1"/>
    <property type="molecule type" value="Genomic_DNA"/>
</dbReference>
<feature type="transmembrane region" description="Helical" evidence="1">
    <location>
        <begin position="219"/>
        <end position="241"/>
    </location>
</feature>
<keyword evidence="1" id="KW-0812">Transmembrane</keyword>